<organism evidence="1 2">
    <name type="scientific">Abeliophyllum distichum</name>
    <dbReference type="NCBI Taxonomy" id="126358"/>
    <lineage>
        <taxon>Eukaryota</taxon>
        <taxon>Viridiplantae</taxon>
        <taxon>Streptophyta</taxon>
        <taxon>Embryophyta</taxon>
        <taxon>Tracheophyta</taxon>
        <taxon>Spermatophyta</taxon>
        <taxon>Magnoliopsida</taxon>
        <taxon>eudicotyledons</taxon>
        <taxon>Gunneridae</taxon>
        <taxon>Pentapetalae</taxon>
        <taxon>asterids</taxon>
        <taxon>lamiids</taxon>
        <taxon>Lamiales</taxon>
        <taxon>Oleaceae</taxon>
        <taxon>Forsythieae</taxon>
        <taxon>Abeliophyllum</taxon>
    </lineage>
</organism>
<gene>
    <name evidence="1" type="ORF">Adt_12957</name>
</gene>
<proteinExistence type="predicted"/>
<dbReference type="AlphaFoldDB" id="A0ABD1TWB4"/>
<keyword evidence="2" id="KW-1185">Reference proteome</keyword>
<evidence type="ECO:0000313" key="2">
    <source>
        <dbReference type="Proteomes" id="UP001604336"/>
    </source>
</evidence>
<dbReference type="EMBL" id="JBFOLK010000004">
    <property type="protein sequence ID" value="KAL2516710.1"/>
    <property type="molecule type" value="Genomic_DNA"/>
</dbReference>
<dbReference type="PANTHER" id="PTHR33223">
    <property type="entry name" value="CCHC-TYPE DOMAIN-CONTAINING PROTEIN"/>
    <property type="match status" value="1"/>
</dbReference>
<reference evidence="2" key="1">
    <citation type="submission" date="2024-07" db="EMBL/GenBank/DDBJ databases">
        <title>Two chromosome-level genome assemblies of Korean endemic species Abeliophyllum distichum and Forsythia ovata (Oleaceae).</title>
        <authorList>
            <person name="Jang H."/>
        </authorList>
    </citation>
    <scope>NUCLEOTIDE SEQUENCE [LARGE SCALE GENOMIC DNA]</scope>
</reference>
<dbReference type="Proteomes" id="UP001604336">
    <property type="component" value="Unassembled WGS sequence"/>
</dbReference>
<accession>A0ABD1TWB4</accession>
<evidence type="ECO:0000313" key="1">
    <source>
        <dbReference type="EMBL" id="KAL2516710.1"/>
    </source>
</evidence>
<protein>
    <submittedName>
        <fullName evidence="1">Retrotrans gag domain-containing protein</fullName>
    </submittedName>
</protein>
<comment type="caution">
    <text evidence="1">The sequence shown here is derived from an EMBL/GenBank/DDBJ whole genome shotgun (WGS) entry which is preliminary data.</text>
</comment>
<sequence length="144" mass="16748">MMGHKIADAMSKKSSRQQSRMLEEDSFFLVVMAVSLPRDFEHPKMEKYDGSCDPVDHLRTFVDLMRLRGTSDAIMCRTFLPTLRWEARDWVATIPLKSIRTFNNFPKSFDTYFANSKRTKKTTIGPDAIDPGQRRATKRFYCLV</sequence>
<dbReference type="PANTHER" id="PTHR33223:SF10">
    <property type="entry name" value="AMINOTRANSFERASE-LIKE PLANT MOBILE DOMAIN-CONTAINING PROTEIN"/>
    <property type="match status" value="1"/>
</dbReference>
<name>A0ABD1TWB4_9LAMI</name>